<dbReference type="Proteomes" id="UP000824120">
    <property type="component" value="Chromosome 1"/>
</dbReference>
<evidence type="ECO:0000313" key="2">
    <source>
        <dbReference type="Proteomes" id="UP000824120"/>
    </source>
</evidence>
<proteinExistence type="predicted"/>
<dbReference type="EMBL" id="JACXVP010000001">
    <property type="protein sequence ID" value="KAG5630404.1"/>
    <property type="molecule type" value="Genomic_DNA"/>
</dbReference>
<name>A0A9J6B164_SOLCO</name>
<gene>
    <name evidence="1" type="ORF">H5410_002121</name>
</gene>
<comment type="caution">
    <text evidence="1">The sequence shown here is derived from an EMBL/GenBank/DDBJ whole genome shotgun (WGS) entry which is preliminary data.</text>
</comment>
<dbReference type="AlphaFoldDB" id="A0A9J6B164"/>
<evidence type="ECO:0000313" key="1">
    <source>
        <dbReference type="EMBL" id="KAG5630404.1"/>
    </source>
</evidence>
<keyword evidence="2" id="KW-1185">Reference proteome</keyword>
<reference evidence="1 2" key="1">
    <citation type="submission" date="2020-09" db="EMBL/GenBank/DDBJ databases">
        <title>De no assembly of potato wild relative species, Solanum commersonii.</title>
        <authorList>
            <person name="Cho K."/>
        </authorList>
    </citation>
    <scope>NUCLEOTIDE SEQUENCE [LARGE SCALE GENOMIC DNA]</scope>
    <source>
        <strain evidence="1">LZ3.2</strain>
        <tissue evidence="1">Leaf</tissue>
    </source>
</reference>
<accession>A0A9J6B164</accession>
<sequence length="68" mass="7581">MKLGDHQRDYAEEKSNGFKALEDLHKGAEAGNKVVGGKVLEETKSATLVEHLKFNLNVPPEPKEEESY</sequence>
<protein>
    <submittedName>
        <fullName evidence="1">Uncharacterized protein</fullName>
    </submittedName>
</protein>
<organism evidence="1 2">
    <name type="scientific">Solanum commersonii</name>
    <name type="common">Commerson's wild potato</name>
    <name type="synonym">Commerson's nightshade</name>
    <dbReference type="NCBI Taxonomy" id="4109"/>
    <lineage>
        <taxon>Eukaryota</taxon>
        <taxon>Viridiplantae</taxon>
        <taxon>Streptophyta</taxon>
        <taxon>Embryophyta</taxon>
        <taxon>Tracheophyta</taxon>
        <taxon>Spermatophyta</taxon>
        <taxon>Magnoliopsida</taxon>
        <taxon>eudicotyledons</taxon>
        <taxon>Gunneridae</taxon>
        <taxon>Pentapetalae</taxon>
        <taxon>asterids</taxon>
        <taxon>lamiids</taxon>
        <taxon>Solanales</taxon>
        <taxon>Solanaceae</taxon>
        <taxon>Solanoideae</taxon>
        <taxon>Solaneae</taxon>
        <taxon>Solanum</taxon>
    </lineage>
</organism>